<evidence type="ECO:0000313" key="2">
    <source>
        <dbReference type="Proteomes" id="UP000683925"/>
    </source>
</evidence>
<dbReference type="AlphaFoldDB" id="A0A8S1YN86"/>
<sequence length="69" mass="8334">MRYHFKFGREIQSCTNRFQGRYQKDFFAHRIINVEKQGIAKYMVRESSGWIKRLIQNYDQAAIFLSPTN</sequence>
<organism evidence="1 2">
    <name type="scientific">Paramecium octaurelia</name>
    <dbReference type="NCBI Taxonomy" id="43137"/>
    <lineage>
        <taxon>Eukaryota</taxon>
        <taxon>Sar</taxon>
        <taxon>Alveolata</taxon>
        <taxon>Ciliophora</taxon>
        <taxon>Intramacronucleata</taxon>
        <taxon>Oligohymenophorea</taxon>
        <taxon>Peniculida</taxon>
        <taxon>Parameciidae</taxon>
        <taxon>Paramecium</taxon>
    </lineage>
</organism>
<reference evidence="1" key="1">
    <citation type="submission" date="2021-01" db="EMBL/GenBank/DDBJ databases">
        <authorList>
            <consortium name="Genoscope - CEA"/>
            <person name="William W."/>
        </authorList>
    </citation>
    <scope>NUCLEOTIDE SEQUENCE</scope>
</reference>
<evidence type="ECO:0000313" key="1">
    <source>
        <dbReference type="EMBL" id="CAD8215419.1"/>
    </source>
</evidence>
<accession>A0A8S1YN86</accession>
<comment type="caution">
    <text evidence="1">The sequence shown here is derived from an EMBL/GenBank/DDBJ whole genome shotgun (WGS) entry which is preliminary data.</text>
</comment>
<name>A0A8S1YN86_PAROT</name>
<dbReference type="EMBL" id="CAJJDP010000254">
    <property type="protein sequence ID" value="CAD8215419.1"/>
    <property type="molecule type" value="Genomic_DNA"/>
</dbReference>
<keyword evidence="2" id="KW-1185">Reference proteome</keyword>
<proteinExistence type="predicted"/>
<protein>
    <submittedName>
        <fullName evidence="1">Uncharacterized protein</fullName>
    </submittedName>
</protein>
<dbReference type="Proteomes" id="UP000683925">
    <property type="component" value="Unassembled WGS sequence"/>
</dbReference>
<gene>
    <name evidence="1" type="ORF">POCTA_138.1.T2500003</name>
</gene>